<evidence type="ECO:0000313" key="2">
    <source>
        <dbReference type="Proteomes" id="UP000815677"/>
    </source>
</evidence>
<name>A0ABQ0M7M2_MYCCL</name>
<proteinExistence type="predicted"/>
<sequence>MRLHSVSVSTFVATSKLEPKSTQRILFVKPQAHCRPCVEAMLQERKADLPGDGVSNYTWPSTHVYVHASRLSI</sequence>
<dbReference type="EMBL" id="DF849833">
    <property type="protein sequence ID" value="GAT59243.1"/>
    <property type="molecule type" value="Genomic_DNA"/>
</dbReference>
<protein>
    <submittedName>
        <fullName evidence="1">Uncharacterized protein</fullName>
    </submittedName>
</protein>
<accession>A0ABQ0M7M2</accession>
<dbReference type="Proteomes" id="UP000815677">
    <property type="component" value="Unassembled WGS sequence"/>
</dbReference>
<keyword evidence="2" id="KW-1185">Reference proteome</keyword>
<evidence type="ECO:0000313" key="1">
    <source>
        <dbReference type="EMBL" id="GAT59243.1"/>
    </source>
</evidence>
<gene>
    <name evidence="1" type="ORF">MCHLO_15564</name>
</gene>
<reference evidence="1" key="1">
    <citation type="submission" date="2014-09" db="EMBL/GenBank/DDBJ databases">
        <title>Genome sequence of the luminous mushroom Mycena chlorophos for searching fungal bioluminescence genes.</title>
        <authorList>
            <person name="Tanaka Y."/>
            <person name="Kasuga D."/>
            <person name="Oba Y."/>
            <person name="Hase S."/>
            <person name="Sato K."/>
            <person name="Oba Y."/>
            <person name="Sakakibara Y."/>
        </authorList>
    </citation>
    <scope>NUCLEOTIDE SEQUENCE</scope>
</reference>
<organism evidence="1 2">
    <name type="scientific">Mycena chlorophos</name>
    <name type="common">Agaric fungus</name>
    <name type="synonym">Agaricus chlorophos</name>
    <dbReference type="NCBI Taxonomy" id="658473"/>
    <lineage>
        <taxon>Eukaryota</taxon>
        <taxon>Fungi</taxon>
        <taxon>Dikarya</taxon>
        <taxon>Basidiomycota</taxon>
        <taxon>Agaricomycotina</taxon>
        <taxon>Agaricomycetes</taxon>
        <taxon>Agaricomycetidae</taxon>
        <taxon>Agaricales</taxon>
        <taxon>Marasmiineae</taxon>
        <taxon>Mycenaceae</taxon>
        <taxon>Mycena</taxon>
    </lineage>
</organism>